<gene>
    <name evidence="1" type="ORF">MOC_2923</name>
</gene>
<evidence type="ECO:0000313" key="1">
    <source>
        <dbReference type="EMBL" id="AIQ90678.1"/>
    </source>
</evidence>
<evidence type="ECO:0000313" key="2">
    <source>
        <dbReference type="Proteomes" id="UP000029492"/>
    </source>
</evidence>
<protein>
    <submittedName>
        <fullName evidence="1">Protein of unassigned function</fullName>
    </submittedName>
</protein>
<name>A0A089NXW3_9HYPH</name>
<sequence>MMRIPLPANSNMSPTAQAAMREAWIAARRPRLVADADASPEQAALLAARAEVAARRRDALARLTREPAR</sequence>
<keyword evidence="2" id="KW-1185">Reference proteome</keyword>
<dbReference type="eggNOG" id="ENOG50311VA">
    <property type="taxonomic scope" value="Bacteria"/>
</dbReference>
<proteinExistence type="predicted"/>
<accession>A0A089NXW3</accession>
<dbReference type="EMBL" id="CP003811">
    <property type="protein sequence ID" value="AIQ90678.1"/>
    <property type="molecule type" value="Genomic_DNA"/>
</dbReference>
<dbReference type="HOGENOM" id="CLU_2789194_0_0_5"/>
<reference evidence="1 2" key="1">
    <citation type="journal article" date="2014" name="PLoS ONE">
        <title>Genome Information of Methylobacterium oryzae, a Plant-Probiotic Methylotroph in the Phyllosphere.</title>
        <authorList>
            <person name="Kwak M.J."/>
            <person name="Jeong H."/>
            <person name="Madhaiyan M."/>
            <person name="Lee Y."/>
            <person name="Sa T.M."/>
            <person name="Oh T.K."/>
            <person name="Kim J.F."/>
        </authorList>
    </citation>
    <scope>NUCLEOTIDE SEQUENCE [LARGE SCALE GENOMIC DNA]</scope>
    <source>
        <strain evidence="1 2">CBMB20</strain>
    </source>
</reference>
<organism evidence="1 2">
    <name type="scientific">Methylobacterium oryzae CBMB20</name>
    <dbReference type="NCBI Taxonomy" id="693986"/>
    <lineage>
        <taxon>Bacteria</taxon>
        <taxon>Pseudomonadati</taxon>
        <taxon>Pseudomonadota</taxon>
        <taxon>Alphaproteobacteria</taxon>
        <taxon>Hyphomicrobiales</taxon>
        <taxon>Methylobacteriaceae</taxon>
        <taxon>Methylobacterium</taxon>
    </lineage>
</organism>
<dbReference type="STRING" id="693986.MOC_2923"/>
<dbReference type="AlphaFoldDB" id="A0A089NXW3"/>
<dbReference type="KEGG" id="mor:MOC_2923"/>
<dbReference type="Proteomes" id="UP000029492">
    <property type="component" value="Chromosome"/>
</dbReference>